<evidence type="ECO:0000313" key="15">
    <source>
        <dbReference type="EMBL" id="KAG2971423.1"/>
    </source>
</evidence>
<dbReference type="PANTHER" id="PTHR18937">
    <property type="entry name" value="STRUCTURAL MAINTENANCE OF CHROMOSOMES SMC FAMILY MEMBER"/>
    <property type="match status" value="1"/>
</dbReference>
<dbReference type="Pfam" id="PF06470">
    <property type="entry name" value="SMC_hinge"/>
    <property type="match status" value="1"/>
</dbReference>
<reference evidence="15" key="1">
    <citation type="submission" date="2018-10" db="EMBL/GenBank/DDBJ databases">
        <title>Effector identification in a new, highly contiguous assembly of the strawberry crown rot pathogen Phytophthora cactorum.</title>
        <authorList>
            <person name="Armitage A.D."/>
            <person name="Nellist C.F."/>
            <person name="Bates H."/>
            <person name="Vickerstaff R.J."/>
            <person name="Harrison R.J."/>
        </authorList>
    </citation>
    <scope>NUCLEOTIDE SEQUENCE</scope>
    <source>
        <strain evidence="15">P415</strain>
    </source>
</reference>
<feature type="region of interest" description="Disordered" evidence="13">
    <location>
        <begin position="1"/>
        <end position="61"/>
    </location>
</feature>
<dbReference type="SUPFAM" id="SSF75553">
    <property type="entry name" value="Smc hinge domain"/>
    <property type="match status" value="1"/>
</dbReference>
<dbReference type="FunFam" id="3.40.50.300:FF:000481">
    <property type="entry name" value="Structural maintenance of chromosomes 4"/>
    <property type="match status" value="1"/>
</dbReference>
<keyword evidence="8 12" id="KW-0175">Coiled coil</keyword>
<dbReference type="Gene3D" id="1.20.1060.20">
    <property type="match status" value="1"/>
</dbReference>
<dbReference type="SUPFAM" id="SSF52540">
    <property type="entry name" value="P-loop containing nucleoside triphosphate hydrolases"/>
    <property type="match status" value="1"/>
</dbReference>
<organism evidence="15 16">
    <name type="scientific">Phytophthora cactorum</name>
    <dbReference type="NCBI Taxonomy" id="29920"/>
    <lineage>
        <taxon>Eukaryota</taxon>
        <taxon>Sar</taxon>
        <taxon>Stramenopiles</taxon>
        <taxon>Oomycota</taxon>
        <taxon>Peronosporomycetes</taxon>
        <taxon>Peronosporales</taxon>
        <taxon>Peronosporaceae</taxon>
        <taxon>Phytophthora</taxon>
    </lineage>
</organism>
<comment type="caution">
    <text evidence="15">The sequence shown here is derived from an EMBL/GenBank/DDBJ whole genome shotgun (WGS) entry which is preliminary data.</text>
</comment>
<feature type="region of interest" description="Disordered" evidence="13">
    <location>
        <begin position="1350"/>
        <end position="1420"/>
    </location>
</feature>
<feature type="region of interest" description="Disordered" evidence="13">
    <location>
        <begin position="1059"/>
        <end position="1117"/>
    </location>
</feature>
<evidence type="ECO:0000313" key="16">
    <source>
        <dbReference type="Proteomes" id="UP000697107"/>
    </source>
</evidence>
<feature type="compositionally biased region" description="Basic and acidic residues" evidence="13">
    <location>
        <begin position="1409"/>
        <end position="1420"/>
    </location>
</feature>
<dbReference type="Proteomes" id="UP000697107">
    <property type="component" value="Unassembled WGS sequence"/>
</dbReference>
<feature type="coiled-coil region" evidence="12">
    <location>
        <begin position="325"/>
        <end position="482"/>
    </location>
</feature>
<keyword evidence="9" id="KW-0226">DNA condensation</keyword>
<evidence type="ECO:0000256" key="3">
    <source>
        <dbReference type="ARBA" id="ARBA00018693"/>
    </source>
</evidence>
<dbReference type="GO" id="GO:0005524">
    <property type="term" value="F:ATP binding"/>
    <property type="evidence" value="ECO:0007669"/>
    <property type="project" value="UniProtKB-KW"/>
</dbReference>
<keyword evidence="4" id="KW-0132">Cell division</keyword>
<dbReference type="GO" id="GO:0007076">
    <property type="term" value="P:mitotic chromosome condensation"/>
    <property type="evidence" value="ECO:0007669"/>
    <property type="project" value="TreeGrafter"/>
</dbReference>
<evidence type="ECO:0000256" key="11">
    <source>
        <dbReference type="ARBA" id="ARBA00023306"/>
    </source>
</evidence>
<keyword evidence="10" id="KW-0539">Nucleus</keyword>
<dbReference type="GO" id="GO:0051301">
    <property type="term" value="P:cell division"/>
    <property type="evidence" value="ECO:0007669"/>
    <property type="project" value="UniProtKB-KW"/>
</dbReference>
<evidence type="ECO:0000256" key="4">
    <source>
        <dbReference type="ARBA" id="ARBA00022618"/>
    </source>
</evidence>
<sequence>MVAQDVDAAAPPPAEEQQEQEQEVEQETQTMETEEDAASEAQPPSTPGAKSPAPAVSTPAKAAPVKRLMITNMQLENFKSYAGKVEIGPFHKCFSAVVGPNGSGKSNVIDALLFVFGKRASKLRLKKVSELVHRSANFPDLDMATVSVFFQEIIDTDEQDTANAATDNEANYSVVPNSQFSVTRTATKGNVSKYYVNDRPSNFTRVTELLQDKGIDLDNNRFLILQGEVEQIAMMKSKGAEGTNEDGLLEYLEDIIGSNVYVEPTERVWDEVEQCNEVRGDKVNRVKLVEKEKAHLEGPRAEALEYLRKEKEVYMKTNILYQLWIQEASKNRELCESKRDELQAKYKAELARMEKNREELQSVEAVYQRVKSEHDEVAKQLDEAKTEYAEFEKQDVKLREELKYAKERQKELQSAQKKELKKQKNIEQKMQENEELVPQLEQEVEKLQTKLKKQEQVLESIIEGHKEETAKLRSTMEEIQQEMEPFQTEMNALRSVIDTTETEIQLVEEPVTNAKKALEANACGVIEAEANLRGLEEEQNEKREKLTKMKDRIDVAEQELDDVKGREGSVAEKYREARTKAEEASGAVQSHATRNRMLRELLEASKPGKPLEKAGLFGRLGDLGAIDGKYDVAISTACGALNNLVVETTSGAQACVAYLRKHNLGRTTFLILEQLGYLKSKYSQRFHGVTAPSGQQAPRLFDLVKVNDEKYLPAFYYALRDTLVAKDLDEASAIAYQGRQCKYRVVTLDGQLVEMSGAMSGGGKRARSGGMSSTLASGLNEDEIRDLQEEASSLRSELGQIRDEKESLEKELTHLSRKIEQYENDLPKIELNVSATKTRLEDFKKNKSVLEKQTSLSPEAKKQVEKLNKTKTAKEAEYKTTKMKVDKMAAKLAKMKEQILDVGGEKLRKEQDVAKKITKQIAEKTKQMTKIRVDFKSSQKNTEKNEHALKKIEEDTEAAKKKIEDTREQITAMEEKALAVLQKSEAVQEEVTAKEKELRKDEAKYRKLKKEYDEMASAEVDLANSLEDCEKMLEENSKKESYWKTKLTALHDAFITEQEQNAGVFEDERDLPARKRQKKTRDTDGDEAMDEEQKEEDDEESEDSEEEEDANLDVTLEKLPMLDPAALSRYSKEEMKYEISVLEQQRDELKANVNMGALTEYKQKQEEYKARVVELEEATKLRDAKRHEYDELRRKRLEEFMTGFRTITLKLKEMYQMITLGGDAELELVDSLDPFSEGVVFSVRPSKKSWKNISNLSGGEKTLASLALVFALHHYKPTPLYVMDEIDAALDFKNVSIVGNYIKQRTRNAQFIIISLRNNMFELADRLVGIYKTNDATKSVTINPKIYEQGTGKAANGTSTPMTKKPGTPSMNSPKSGSRPSVKKARRSSQQSVTSPVALSAMSTPLQDRTNRSFYEKDNDRDARETLLEAVPDLQSDSSPTSAERCRRIKNAQAAKRRLRYLKKLKAERKTLKKQEVELALELKKLRGTHSKERTTRNKKMVALNAWKATAVRQEERRLESEDKQRRLKTAVMNQSGLIHRMKTLLYQQCMLNSLDAHEEKAAQGNRKGKTLLKTFVCEMDALYAQTDAVISGVDFEMSLPLTYELTRKWSKDKSFLESADATVIPFSFEQTCRAVSLMILAPSYNDELEDPENTAIRTYRLNFSRELGNSATLVVYNAVKRFVEPDRVVFVWRTLAEGQGEFDGLQTVETAWFVVRPLTEENQSNSQPKMILESYTRLTPVGFGRPSDNDARANKFIEILAKADEADVNDMKQMLGKLLLDEVRANVEPT</sequence>
<dbReference type="VEuPathDB" id="FungiDB:PC110_g17659"/>
<dbReference type="VEuPathDB" id="FungiDB:PC110_g17660"/>
<keyword evidence="6" id="KW-0498">Mitosis</keyword>
<dbReference type="Gene3D" id="3.40.50.300">
    <property type="entry name" value="P-loop containing nucleotide triphosphate hydrolases"/>
    <property type="match status" value="2"/>
</dbReference>
<comment type="similarity">
    <text evidence="2">Belongs to the SMC family. SMC4 subfamily.</text>
</comment>
<feature type="coiled-coil region" evidence="12">
    <location>
        <begin position="784"/>
        <end position="853"/>
    </location>
</feature>
<dbReference type="GO" id="GO:0000796">
    <property type="term" value="C:condensin complex"/>
    <property type="evidence" value="ECO:0007669"/>
    <property type="project" value="TreeGrafter"/>
</dbReference>
<feature type="compositionally biased region" description="Polar residues" evidence="13">
    <location>
        <begin position="1388"/>
        <end position="1408"/>
    </location>
</feature>
<keyword evidence="11" id="KW-0131">Cell cycle</keyword>
<gene>
    <name evidence="15" type="ORF">PC118_g16288</name>
</gene>
<feature type="coiled-coil region" evidence="12">
    <location>
        <begin position="878"/>
        <end position="1035"/>
    </location>
</feature>
<evidence type="ECO:0000256" key="6">
    <source>
        <dbReference type="ARBA" id="ARBA00022776"/>
    </source>
</evidence>
<comment type="subcellular location">
    <subcellularLocation>
        <location evidence="1">Nucleus</location>
    </subcellularLocation>
</comment>
<dbReference type="FunFam" id="3.40.50.300:FF:000585">
    <property type="entry name" value="Structural maintenance of chromosomes 4"/>
    <property type="match status" value="1"/>
</dbReference>
<evidence type="ECO:0000256" key="5">
    <source>
        <dbReference type="ARBA" id="ARBA00022741"/>
    </source>
</evidence>
<feature type="compositionally biased region" description="Polar residues" evidence="13">
    <location>
        <begin position="1369"/>
        <end position="1379"/>
    </location>
</feature>
<feature type="compositionally biased region" description="Acidic residues" evidence="13">
    <location>
        <begin position="16"/>
        <end position="38"/>
    </location>
</feature>
<dbReference type="EMBL" id="RCML01000670">
    <property type="protein sequence ID" value="KAG2971423.1"/>
    <property type="molecule type" value="Genomic_DNA"/>
</dbReference>
<keyword evidence="5" id="KW-0547">Nucleotide-binding</keyword>
<proteinExistence type="inferred from homology"/>
<evidence type="ECO:0000256" key="2">
    <source>
        <dbReference type="ARBA" id="ARBA00006005"/>
    </source>
</evidence>
<name>A0A8T1FA79_9STRA</name>
<keyword evidence="7" id="KW-0067">ATP-binding</keyword>
<evidence type="ECO:0000256" key="12">
    <source>
        <dbReference type="SAM" id="Coils"/>
    </source>
</evidence>
<evidence type="ECO:0000256" key="13">
    <source>
        <dbReference type="SAM" id="MobiDB-lite"/>
    </source>
</evidence>
<dbReference type="Pfam" id="PF02463">
    <property type="entry name" value="SMC_N"/>
    <property type="match status" value="1"/>
</dbReference>
<evidence type="ECO:0000256" key="7">
    <source>
        <dbReference type="ARBA" id="ARBA00022840"/>
    </source>
</evidence>
<feature type="coiled-coil region" evidence="12">
    <location>
        <begin position="525"/>
        <end position="566"/>
    </location>
</feature>
<evidence type="ECO:0000256" key="1">
    <source>
        <dbReference type="ARBA" id="ARBA00004123"/>
    </source>
</evidence>
<feature type="compositionally biased region" description="Acidic residues" evidence="13">
    <location>
        <begin position="1084"/>
        <end position="1111"/>
    </location>
</feature>
<dbReference type="GO" id="GO:0005634">
    <property type="term" value="C:nucleus"/>
    <property type="evidence" value="ECO:0007669"/>
    <property type="project" value="UniProtKB-SubCell"/>
</dbReference>
<dbReference type="InterPro" id="IPR027417">
    <property type="entry name" value="P-loop_NTPase"/>
</dbReference>
<accession>A0A8T1FA79</accession>
<dbReference type="InterPro" id="IPR003395">
    <property type="entry name" value="RecF/RecN/SMC_N"/>
</dbReference>
<evidence type="ECO:0000256" key="10">
    <source>
        <dbReference type="ARBA" id="ARBA00023242"/>
    </source>
</evidence>
<evidence type="ECO:0000256" key="9">
    <source>
        <dbReference type="ARBA" id="ARBA00023067"/>
    </source>
</evidence>
<dbReference type="Gene3D" id="3.30.70.1620">
    <property type="match status" value="1"/>
</dbReference>
<evidence type="ECO:0000259" key="14">
    <source>
        <dbReference type="SMART" id="SM00968"/>
    </source>
</evidence>
<dbReference type="SMART" id="SM00968">
    <property type="entry name" value="SMC_hinge"/>
    <property type="match status" value="1"/>
</dbReference>
<dbReference type="InterPro" id="IPR010935">
    <property type="entry name" value="SMC_hinge"/>
</dbReference>
<feature type="domain" description="SMC hinge" evidence="14">
    <location>
        <begin position="614"/>
        <end position="735"/>
    </location>
</feature>
<dbReference type="Gene3D" id="1.10.287.1490">
    <property type="match status" value="1"/>
</dbReference>
<dbReference type="InterPro" id="IPR036277">
    <property type="entry name" value="SMC_hinge_sf"/>
</dbReference>
<protein>
    <recommendedName>
        <fullName evidence="3">Structural maintenance of chromosomes protein 4</fullName>
    </recommendedName>
</protein>
<evidence type="ECO:0000256" key="8">
    <source>
        <dbReference type="ARBA" id="ARBA00023054"/>
    </source>
</evidence>
<dbReference type="PANTHER" id="PTHR18937:SF172">
    <property type="entry name" value="STRUCTURAL MAINTENANCE OF CHROMOSOMES PROTEIN"/>
    <property type="match status" value="1"/>
</dbReference>